<comment type="miscellaneous">
    <text evidence="8">This enzyme catalyzes only one turnover and therefore is not strictly catalytic. According to one definition, an enzyme is a biocatalyst that acts repeatedly and over many reaction cycles.</text>
</comment>
<evidence type="ECO:0000259" key="9">
    <source>
        <dbReference type="Pfam" id="PF01035"/>
    </source>
</evidence>
<dbReference type="HAMAP" id="MF_00772">
    <property type="entry name" value="OGT"/>
    <property type="match status" value="1"/>
</dbReference>
<evidence type="ECO:0000256" key="2">
    <source>
        <dbReference type="ARBA" id="ARBA00022490"/>
    </source>
</evidence>
<keyword evidence="5 8" id="KW-0227">DNA damage</keyword>
<evidence type="ECO:0000259" key="10">
    <source>
        <dbReference type="Pfam" id="PF02870"/>
    </source>
</evidence>
<keyword evidence="12" id="KW-1185">Reference proteome</keyword>
<evidence type="ECO:0000256" key="4">
    <source>
        <dbReference type="ARBA" id="ARBA00022679"/>
    </source>
</evidence>
<feature type="active site" description="Nucleophile; methyl group acceptor" evidence="8">
    <location>
        <position position="137"/>
    </location>
</feature>
<comment type="function">
    <text evidence="8">Involved in the cellular defense against the biological effects of O6-methylguanine (O6-MeG) and O4-methylthymine (O4-MeT) in DNA. Repairs the methylated nucleobase in DNA by stoichiometrically transferring the methyl group to a cysteine residue in the enzyme. This is a suicide reaction: the enzyme is irreversibly inactivated.</text>
</comment>
<evidence type="ECO:0000256" key="3">
    <source>
        <dbReference type="ARBA" id="ARBA00022603"/>
    </source>
</evidence>
<dbReference type="Gene3D" id="1.10.10.10">
    <property type="entry name" value="Winged helix-like DNA-binding domain superfamily/Winged helix DNA-binding domain"/>
    <property type="match status" value="1"/>
</dbReference>
<dbReference type="InterPro" id="IPR036631">
    <property type="entry name" value="MGMT_N_sf"/>
</dbReference>
<comment type="subcellular location">
    <subcellularLocation>
        <location evidence="8">Cytoplasm</location>
    </subcellularLocation>
</comment>
<comment type="catalytic activity">
    <reaction evidence="7 8">
        <text>a 6-O-methyl-2'-deoxyguanosine in DNA + L-cysteinyl-[protein] = S-methyl-L-cysteinyl-[protein] + a 2'-deoxyguanosine in DNA</text>
        <dbReference type="Rhea" id="RHEA:24000"/>
        <dbReference type="Rhea" id="RHEA-COMP:10131"/>
        <dbReference type="Rhea" id="RHEA-COMP:10132"/>
        <dbReference type="Rhea" id="RHEA-COMP:11367"/>
        <dbReference type="Rhea" id="RHEA-COMP:11368"/>
        <dbReference type="ChEBI" id="CHEBI:29950"/>
        <dbReference type="ChEBI" id="CHEBI:82612"/>
        <dbReference type="ChEBI" id="CHEBI:85445"/>
        <dbReference type="ChEBI" id="CHEBI:85448"/>
        <dbReference type="EC" id="2.1.1.63"/>
    </reaction>
</comment>
<dbReference type="Pfam" id="PF02870">
    <property type="entry name" value="Methyltransf_1N"/>
    <property type="match status" value="1"/>
</dbReference>
<dbReference type="InterPro" id="IPR023546">
    <property type="entry name" value="MGMT"/>
</dbReference>
<dbReference type="EMBL" id="JADCKC010000001">
    <property type="protein sequence ID" value="MBE5036798.1"/>
    <property type="molecule type" value="Genomic_DNA"/>
</dbReference>
<dbReference type="NCBIfam" id="TIGR00589">
    <property type="entry name" value="ogt"/>
    <property type="match status" value="1"/>
</dbReference>
<dbReference type="Proteomes" id="UP000768567">
    <property type="component" value="Unassembled WGS sequence"/>
</dbReference>
<evidence type="ECO:0000256" key="5">
    <source>
        <dbReference type="ARBA" id="ARBA00022763"/>
    </source>
</evidence>
<dbReference type="InterPro" id="IPR036388">
    <property type="entry name" value="WH-like_DNA-bd_sf"/>
</dbReference>
<comment type="similarity">
    <text evidence="8">Belongs to the MGMT family.</text>
</comment>
<feature type="domain" description="Methylguanine DNA methyltransferase ribonuclease-like" evidence="10">
    <location>
        <begin position="6"/>
        <end position="75"/>
    </location>
</feature>
<dbReference type="SUPFAM" id="SSF46767">
    <property type="entry name" value="Methylated DNA-protein cysteine methyltransferase, C-terminal domain"/>
    <property type="match status" value="1"/>
</dbReference>
<dbReference type="InterPro" id="IPR036217">
    <property type="entry name" value="MethylDNA_cys_MeTrfase_DNAb"/>
</dbReference>
<dbReference type="InterPro" id="IPR008332">
    <property type="entry name" value="MethylG_MeTrfase_N"/>
</dbReference>
<sequence>MTYFMTRYDSPIGVLSLVSDGQGLAGLWIEGQKYFAATLSQPPERREDAPGLPEARLWLDRYFAGERPGLEGLSLRPAGSPFRQAVWACLQEIPCGQVTTYGRLAVQTAARLGRSRISAQAVGGAVGHNPISIIVPCHRVVGADGFLTGYAGGLDKKEWLLRHEGVDTGRDALLCRLSRE</sequence>
<dbReference type="PROSITE" id="PS00374">
    <property type="entry name" value="MGMT"/>
    <property type="match status" value="1"/>
</dbReference>
<evidence type="ECO:0000313" key="12">
    <source>
        <dbReference type="Proteomes" id="UP000768567"/>
    </source>
</evidence>
<name>A0ABR9R0Y7_9FIRM</name>
<dbReference type="InterPro" id="IPR001497">
    <property type="entry name" value="MethylDNA_cys_MeTrfase_AS"/>
</dbReference>
<dbReference type="CDD" id="cd06445">
    <property type="entry name" value="ATase"/>
    <property type="match status" value="1"/>
</dbReference>
<keyword evidence="2 8" id="KW-0963">Cytoplasm</keyword>
<dbReference type="Gene3D" id="3.30.160.70">
    <property type="entry name" value="Methylated DNA-protein cysteine methyltransferase domain"/>
    <property type="match status" value="1"/>
</dbReference>
<organism evidence="11 12">
    <name type="scientific">Gemmiger gallinarum</name>
    <dbReference type="NCBI Taxonomy" id="2779354"/>
    <lineage>
        <taxon>Bacteria</taxon>
        <taxon>Bacillati</taxon>
        <taxon>Bacillota</taxon>
        <taxon>Clostridia</taxon>
        <taxon>Eubacteriales</taxon>
        <taxon>Gemmiger</taxon>
    </lineage>
</organism>
<keyword evidence="3 8" id="KW-0489">Methyltransferase</keyword>
<protein>
    <recommendedName>
        <fullName evidence="8">Methylated-DNA--protein-cysteine methyltransferase</fullName>
        <ecNumber evidence="8">2.1.1.63</ecNumber>
    </recommendedName>
    <alternativeName>
        <fullName evidence="8">6-O-methylguanine-DNA methyltransferase</fullName>
        <shortName evidence="8">MGMT</shortName>
    </alternativeName>
    <alternativeName>
        <fullName evidence="8">O-6-methylguanine-DNA-alkyltransferase</fullName>
    </alternativeName>
</protein>
<proteinExistence type="inferred from homology"/>
<keyword evidence="6 8" id="KW-0234">DNA repair</keyword>
<gene>
    <name evidence="11" type="ORF">INF35_03235</name>
</gene>
<reference evidence="11 12" key="1">
    <citation type="submission" date="2020-10" db="EMBL/GenBank/DDBJ databases">
        <title>ChiBAC.</title>
        <authorList>
            <person name="Zenner C."/>
            <person name="Hitch T.C.A."/>
            <person name="Clavel T."/>
        </authorList>
    </citation>
    <scope>NUCLEOTIDE SEQUENCE [LARGE SCALE GENOMIC DNA]</scope>
    <source>
        <strain evidence="11 12">DSM 109015</strain>
    </source>
</reference>
<accession>A0ABR9R0Y7</accession>
<dbReference type="EC" id="2.1.1.63" evidence="8"/>
<comment type="catalytic activity">
    <reaction evidence="1 8">
        <text>a 4-O-methyl-thymidine in DNA + L-cysteinyl-[protein] = a thymidine in DNA + S-methyl-L-cysteinyl-[protein]</text>
        <dbReference type="Rhea" id="RHEA:53428"/>
        <dbReference type="Rhea" id="RHEA-COMP:10131"/>
        <dbReference type="Rhea" id="RHEA-COMP:10132"/>
        <dbReference type="Rhea" id="RHEA-COMP:13555"/>
        <dbReference type="Rhea" id="RHEA-COMP:13556"/>
        <dbReference type="ChEBI" id="CHEBI:29950"/>
        <dbReference type="ChEBI" id="CHEBI:82612"/>
        <dbReference type="ChEBI" id="CHEBI:137386"/>
        <dbReference type="ChEBI" id="CHEBI:137387"/>
        <dbReference type="EC" id="2.1.1.63"/>
    </reaction>
</comment>
<dbReference type="SUPFAM" id="SSF53155">
    <property type="entry name" value="Methylated DNA-protein cysteine methyltransferase domain"/>
    <property type="match status" value="1"/>
</dbReference>
<evidence type="ECO:0000256" key="6">
    <source>
        <dbReference type="ARBA" id="ARBA00023204"/>
    </source>
</evidence>
<evidence type="ECO:0000256" key="1">
    <source>
        <dbReference type="ARBA" id="ARBA00001286"/>
    </source>
</evidence>
<dbReference type="Pfam" id="PF01035">
    <property type="entry name" value="DNA_binding_1"/>
    <property type="match status" value="1"/>
</dbReference>
<dbReference type="RefSeq" id="WP_193500080.1">
    <property type="nucleotide sequence ID" value="NZ_JADCKC010000001.1"/>
</dbReference>
<dbReference type="PANTHER" id="PTHR10815:SF5">
    <property type="entry name" value="METHYLATED-DNA--PROTEIN-CYSTEINE METHYLTRANSFERASE"/>
    <property type="match status" value="1"/>
</dbReference>
<feature type="domain" description="Methylated-DNA-[protein]-cysteine S-methyltransferase DNA binding" evidence="9">
    <location>
        <begin position="81"/>
        <end position="166"/>
    </location>
</feature>
<evidence type="ECO:0000256" key="7">
    <source>
        <dbReference type="ARBA" id="ARBA00049348"/>
    </source>
</evidence>
<dbReference type="PANTHER" id="PTHR10815">
    <property type="entry name" value="METHYLATED-DNA--PROTEIN-CYSTEINE METHYLTRANSFERASE"/>
    <property type="match status" value="1"/>
</dbReference>
<dbReference type="InterPro" id="IPR014048">
    <property type="entry name" value="MethylDNA_cys_MeTrfase_DNA-bd"/>
</dbReference>
<evidence type="ECO:0000313" key="11">
    <source>
        <dbReference type="EMBL" id="MBE5036798.1"/>
    </source>
</evidence>
<keyword evidence="4 8" id="KW-0808">Transferase</keyword>
<comment type="caution">
    <text evidence="11">The sequence shown here is derived from an EMBL/GenBank/DDBJ whole genome shotgun (WGS) entry which is preliminary data.</text>
</comment>
<evidence type="ECO:0000256" key="8">
    <source>
        <dbReference type="HAMAP-Rule" id="MF_00772"/>
    </source>
</evidence>